<dbReference type="KEGG" id="ahm:TL08_01630"/>
<keyword evidence="1" id="KW-0805">Transcription regulation</keyword>
<dbReference type="GO" id="GO:0003677">
    <property type="term" value="F:DNA binding"/>
    <property type="evidence" value="ECO:0007669"/>
    <property type="project" value="UniProtKB-KW"/>
</dbReference>
<evidence type="ECO:0000256" key="2">
    <source>
        <dbReference type="ARBA" id="ARBA00023125"/>
    </source>
</evidence>
<dbReference type="InterPro" id="IPR036388">
    <property type="entry name" value="WH-like_DNA-bd_sf"/>
</dbReference>
<dbReference type="InterPro" id="IPR023187">
    <property type="entry name" value="Tscrpt_reg_MarR-type_CS"/>
</dbReference>
<dbReference type="InterPro" id="IPR000835">
    <property type="entry name" value="HTH_MarR-typ"/>
</dbReference>
<protein>
    <submittedName>
        <fullName evidence="5">Transcriptional regulator</fullName>
    </submittedName>
</protein>
<reference evidence="6" key="1">
    <citation type="submission" date="2016-03" db="EMBL/GenBank/DDBJ databases">
        <title>Complete genome sequence of the type strain Actinoalloteichus hymeniacidonis DSM 45092.</title>
        <authorList>
            <person name="Schaffert L."/>
            <person name="Albersmeier A."/>
            <person name="Winkler A."/>
            <person name="Kalinowski J."/>
            <person name="Zotchev S."/>
            <person name="Ruckert C."/>
        </authorList>
    </citation>
    <scope>NUCLEOTIDE SEQUENCE [LARGE SCALE GENOMIC DNA]</scope>
    <source>
        <strain evidence="6">HPA177(T) (DSM 45092(T))</strain>
    </source>
</reference>
<gene>
    <name evidence="5" type="ORF">TL08_01630</name>
</gene>
<dbReference type="InterPro" id="IPR039422">
    <property type="entry name" value="MarR/SlyA-like"/>
</dbReference>
<sequence length="175" mass="18942">MDAAAASRPEALEAKAVEVEAVGQAIARVVRMSNCATAHAGRLGVPSGWEKATYLVLFHLEAGARRSGSVAEALHLDPSTISRQVATLVKSGLVERTIDPEDGRASLLSITEQGRSILAAHRATRRELIDRMITDWPSRDRQDLARLLTRLADALETKLPAYVADVIQARHEGES</sequence>
<dbReference type="SMART" id="SM00347">
    <property type="entry name" value="HTH_MARR"/>
    <property type="match status" value="1"/>
</dbReference>
<dbReference type="Gene3D" id="1.10.10.10">
    <property type="entry name" value="Winged helix-like DNA-binding domain superfamily/Winged helix DNA-binding domain"/>
    <property type="match status" value="1"/>
</dbReference>
<proteinExistence type="predicted"/>
<dbReference type="Proteomes" id="UP000095210">
    <property type="component" value="Chromosome"/>
</dbReference>
<accession>A0AAC9HL16</accession>
<keyword evidence="2" id="KW-0238">DNA-binding</keyword>
<evidence type="ECO:0000256" key="3">
    <source>
        <dbReference type="ARBA" id="ARBA00023163"/>
    </source>
</evidence>
<evidence type="ECO:0000313" key="5">
    <source>
        <dbReference type="EMBL" id="AOS61165.1"/>
    </source>
</evidence>
<dbReference type="AlphaFoldDB" id="A0AAC9HL16"/>
<name>A0AAC9HL16_9PSEU</name>
<dbReference type="PROSITE" id="PS01117">
    <property type="entry name" value="HTH_MARR_1"/>
    <property type="match status" value="1"/>
</dbReference>
<dbReference type="PANTHER" id="PTHR33164:SF57">
    <property type="entry name" value="MARR-FAMILY TRANSCRIPTIONAL REGULATOR"/>
    <property type="match status" value="1"/>
</dbReference>
<evidence type="ECO:0000256" key="1">
    <source>
        <dbReference type="ARBA" id="ARBA00023015"/>
    </source>
</evidence>
<dbReference type="PANTHER" id="PTHR33164">
    <property type="entry name" value="TRANSCRIPTIONAL REGULATOR, MARR FAMILY"/>
    <property type="match status" value="1"/>
</dbReference>
<keyword evidence="6" id="KW-1185">Reference proteome</keyword>
<dbReference type="GO" id="GO:0006950">
    <property type="term" value="P:response to stress"/>
    <property type="evidence" value="ECO:0007669"/>
    <property type="project" value="TreeGrafter"/>
</dbReference>
<dbReference type="PROSITE" id="PS50995">
    <property type="entry name" value="HTH_MARR_2"/>
    <property type="match status" value="1"/>
</dbReference>
<evidence type="ECO:0000313" key="6">
    <source>
        <dbReference type="Proteomes" id="UP000095210"/>
    </source>
</evidence>
<dbReference type="PRINTS" id="PR00598">
    <property type="entry name" value="HTHMARR"/>
</dbReference>
<dbReference type="SUPFAM" id="SSF46785">
    <property type="entry name" value="Winged helix' DNA-binding domain"/>
    <property type="match status" value="1"/>
</dbReference>
<feature type="domain" description="HTH marR-type" evidence="4">
    <location>
        <begin position="19"/>
        <end position="153"/>
    </location>
</feature>
<keyword evidence="3" id="KW-0804">Transcription</keyword>
<organism evidence="5 6">
    <name type="scientific">Actinoalloteichus hymeniacidonis</name>
    <dbReference type="NCBI Taxonomy" id="340345"/>
    <lineage>
        <taxon>Bacteria</taxon>
        <taxon>Bacillati</taxon>
        <taxon>Actinomycetota</taxon>
        <taxon>Actinomycetes</taxon>
        <taxon>Pseudonocardiales</taxon>
        <taxon>Pseudonocardiaceae</taxon>
        <taxon>Actinoalloteichus</taxon>
    </lineage>
</organism>
<dbReference type="Pfam" id="PF12802">
    <property type="entry name" value="MarR_2"/>
    <property type="match status" value="1"/>
</dbReference>
<dbReference type="EMBL" id="CP014859">
    <property type="protein sequence ID" value="AOS61165.1"/>
    <property type="molecule type" value="Genomic_DNA"/>
</dbReference>
<dbReference type="GO" id="GO:0003700">
    <property type="term" value="F:DNA-binding transcription factor activity"/>
    <property type="evidence" value="ECO:0007669"/>
    <property type="project" value="InterPro"/>
</dbReference>
<dbReference type="InterPro" id="IPR036390">
    <property type="entry name" value="WH_DNA-bd_sf"/>
</dbReference>
<evidence type="ECO:0000259" key="4">
    <source>
        <dbReference type="PROSITE" id="PS50995"/>
    </source>
</evidence>